<gene>
    <name evidence="1" type="ORF">MHL29_15150</name>
</gene>
<dbReference type="Proteomes" id="UP001521931">
    <property type="component" value="Unassembled WGS sequence"/>
</dbReference>
<reference evidence="1 2" key="1">
    <citation type="submission" date="2022-02" db="EMBL/GenBank/DDBJ databases">
        <title>Uncovering new skin microbiome diversity through culturing and metagenomics.</title>
        <authorList>
            <person name="Conlan S."/>
            <person name="Deming C."/>
            <person name="Nisc Comparative Sequencing Program N."/>
            <person name="Segre J.A."/>
        </authorList>
    </citation>
    <scope>NUCLEOTIDE SEQUENCE [LARGE SCALE GENOMIC DNA]</scope>
    <source>
        <strain evidence="1 2">ACRQZ</strain>
    </source>
</reference>
<protein>
    <submittedName>
        <fullName evidence="1">DUF1905 domain-containing protein</fullName>
    </submittedName>
</protein>
<accession>A0ABS9Q7X5</accession>
<sequence>MLLDPVEVPFAAEVWHWRGPAPFHVVSVPAGLADVLGEVAPLVSYGWGMDAR</sequence>
<name>A0ABS9Q7X5_9MICO</name>
<evidence type="ECO:0000313" key="1">
    <source>
        <dbReference type="EMBL" id="MCG7323218.1"/>
    </source>
</evidence>
<evidence type="ECO:0000313" key="2">
    <source>
        <dbReference type="Proteomes" id="UP001521931"/>
    </source>
</evidence>
<comment type="caution">
    <text evidence="1">The sequence shown here is derived from an EMBL/GenBank/DDBJ whole genome shotgun (WGS) entry which is preliminary data.</text>
</comment>
<proteinExistence type="predicted"/>
<keyword evidence="2" id="KW-1185">Reference proteome</keyword>
<dbReference type="EMBL" id="JAKRCV010000064">
    <property type="protein sequence ID" value="MCG7323218.1"/>
    <property type="molecule type" value="Genomic_DNA"/>
</dbReference>
<organism evidence="1 2">
    <name type="scientific">Arsenicicoccus bolidensis</name>
    <dbReference type="NCBI Taxonomy" id="229480"/>
    <lineage>
        <taxon>Bacteria</taxon>
        <taxon>Bacillati</taxon>
        <taxon>Actinomycetota</taxon>
        <taxon>Actinomycetes</taxon>
        <taxon>Micrococcales</taxon>
        <taxon>Intrasporangiaceae</taxon>
        <taxon>Arsenicicoccus</taxon>
    </lineage>
</organism>